<sequence>MEVKVRNLKKYYKENLVLDIADYTFKEGQIIGLRGPNGVGKSTLLNIIAGLDPQFEGEVLYDGKPLDEKIQKEITEVFQKPFLFKRKVKDNIKYPMLLRKLDKVEIERRTLELAKALEIEDLLNKRGNQLSGGEAQKVALARALVIRPKLLLLDEPTSSIDEEAMITIENCILNFHKQSNATIIIVTHDAIQSDRICDEVVFLERGRIS</sequence>
<dbReference type="GO" id="GO:0016887">
    <property type="term" value="F:ATP hydrolysis activity"/>
    <property type="evidence" value="ECO:0007669"/>
    <property type="project" value="InterPro"/>
</dbReference>
<dbReference type="PANTHER" id="PTHR42781">
    <property type="entry name" value="SPERMIDINE/PUTRESCINE IMPORT ATP-BINDING PROTEIN POTA"/>
    <property type="match status" value="1"/>
</dbReference>
<dbReference type="InterPro" id="IPR003593">
    <property type="entry name" value="AAA+_ATPase"/>
</dbReference>
<dbReference type="InterPro" id="IPR003439">
    <property type="entry name" value="ABC_transporter-like_ATP-bd"/>
</dbReference>
<dbReference type="PROSITE" id="PS50893">
    <property type="entry name" value="ABC_TRANSPORTER_2"/>
    <property type="match status" value="1"/>
</dbReference>
<comment type="caution">
    <text evidence="5">The sequence shown here is derived from an EMBL/GenBank/DDBJ whole genome shotgun (WGS) entry which is preliminary data.</text>
</comment>
<evidence type="ECO:0000256" key="1">
    <source>
        <dbReference type="ARBA" id="ARBA00022448"/>
    </source>
</evidence>
<dbReference type="Proteomes" id="UP000298381">
    <property type="component" value="Unassembled WGS sequence"/>
</dbReference>
<dbReference type="SMART" id="SM00382">
    <property type="entry name" value="AAA"/>
    <property type="match status" value="1"/>
</dbReference>
<reference evidence="5 6" key="1">
    <citation type="submission" date="2019-03" db="EMBL/GenBank/DDBJ databases">
        <title>Draft genome sequence data and analysis of a Fermenting Bacterium, Soehngenia longevitae strain 1933PT, isolated from petroleum reservoir in Azerbaijan.</title>
        <authorList>
            <person name="Grouzdev D.S."/>
            <person name="Bidzhieva S.K."/>
            <person name="Sokolova D.S."/>
            <person name="Tourova T.P."/>
            <person name="Poltaraus A.B."/>
            <person name="Nazina T.N."/>
        </authorList>
    </citation>
    <scope>NUCLEOTIDE SEQUENCE [LARGE SCALE GENOMIC DNA]</scope>
    <source>
        <strain evidence="5 6">1933P</strain>
    </source>
</reference>
<name>A0A4Z0D925_9FIRM</name>
<evidence type="ECO:0000313" key="6">
    <source>
        <dbReference type="Proteomes" id="UP000298381"/>
    </source>
</evidence>
<keyword evidence="6" id="KW-1185">Reference proteome</keyword>
<proteinExistence type="predicted"/>
<protein>
    <submittedName>
        <fullName evidence="5">ABC transporter ATP-binding protein</fullName>
    </submittedName>
</protein>
<organism evidence="5 6">
    <name type="scientific">Soehngenia longivitae</name>
    <dbReference type="NCBI Taxonomy" id="2562294"/>
    <lineage>
        <taxon>Bacteria</taxon>
        <taxon>Bacillati</taxon>
        <taxon>Bacillota</taxon>
        <taxon>Tissierellia</taxon>
        <taxon>Tissierellales</taxon>
        <taxon>Tissierellaceae</taxon>
        <taxon>Soehngenia</taxon>
    </lineage>
</organism>
<evidence type="ECO:0000256" key="3">
    <source>
        <dbReference type="ARBA" id="ARBA00022840"/>
    </source>
</evidence>
<dbReference type="SUPFAM" id="SSF52540">
    <property type="entry name" value="P-loop containing nucleoside triphosphate hydrolases"/>
    <property type="match status" value="1"/>
</dbReference>
<keyword evidence="3 5" id="KW-0067">ATP-binding</keyword>
<dbReference type="InterPro" id="IPR027417">
    <property type="entry name" value="P-loop_NTPase"/>
</dbReference>
<dbReference type="InterPro" id="IPR050093">
    <property type="entry name" value="ABC_SmlMolc_Importer"/>
</dbReference>
<dbReference type="RefSeq" id="WP_135270352.1">
    <property type="nucleotide sequence ID" value="NZ_SRIB01000002.1"/>
</dbReference>
<dbReference type="InterPro" id="IPR017871">
    <property type="entry name" value="ABC_transporter-like_CS"/>
</dbReference>
<evidence type="ECO:0000313" key="5">
    <source>
        <dbReference type="EMBL" id="TFZ41380.1"/>
    </source>
</evidence>
<dbReference type="GO" id="GO:0005524">
    <property type="term" value="F:ATP binding"/>
    <property type="evidence" value="ECO:0007669"/>
    <property type="project" value="UniProtKB-KW"/>
</dbReference>
<evidence type="ECO:0000256" key="2">
    <source>
        <dbReference type="ARBA" id="ARBA00022741"/>
    </source>
</evidence>
<dbReference type="Pfam" id="PF00005">
    <property type="entry name" value="ABC_tran"/>
    <property type="match status" value="1"/>
</dbReference>
<dbReference type="PROSITE" id="PS00211">
    <property type="entry name" value="ABC_TRANSPORTER_1"/>
    <property type="match status" value="1"/>
</dbReference>
<dbReference type="EMBL" id="SRIB01000002">
    <property type="protein sequence ID" value="TFZ41380.1"/>
    <property type="molecule type" value="Genomic_DNA"/>
</dbReference>
<accession>A0A4Z0D925</accession>
<dbReference type="PANTHER" id="PTHR42781:SF4">
    <property type="entry name" value="SPERMIDINE_PUTRESCINE IMPORT ATP-BINDING PROTEIN POTA"/>
    <property type="match status" value="1"/>
</dbReference>
<dbReference type="Gene3D" id="3.40.50.300">
    <property type="entry name" value="P-loop containing nucleotide triphosphate hydrolases"/>
    <property type="match status" value="1"/>
</dbReference>
<keyword evidence="2" id="KW-0547">Nucleotide-binding</keyword>
<feature type="domain" description="ABC transporter" evidence="4">
    <location>
        <begin position="3"/>
        <end position="209"/>
    </location>
</feature>
<keyword evidence="1" id="KW-0813">Transport</keyword>
<dbReference type="OrthoDB" id="9804199at2"/>
<evidence type="ECO:0000259" key="4">
    <source>
        <dbReference type="PROSITE" id="PS50893"/>
    </source>
</evidence>
<dbReference type="AlphaFoldDB" id="A0A4Z0D925"/>
<gene>
    <name evidence="5" type="ORF">E4100_02050</name>
</gene>